<dbReference type="Proteomes" id="UP000012015">
    <property type="component" value="Unassembled WGS sequence"/>
</dbReference>
<keyword evidence="3" id="KW-1185">Reference proteome</keyword>
<dbReference type="AlphaFoldDB" id="M7N9I9"/>
<name>M7N9I9_9MICC</name>
<evidence type="ECO:0008006" key="4">
    <source>
        <dbReference type="Google" id="ProtNLM"/>
    </source>
</evidence>
<dbReference type="RefSeq" id="WP_007271066.1">
    <property type="nucleotide sequence ID" value="NZ_AOCK01000005.1"/>
</dbReference>
<comment type="caution">
    <text evidence="2">The sequence shown here is derived from an EMBL/GenBank/DDBJ whole genome shotgun (WGS) entry which is preliminary data.</text>
</comment>
<sequence>MRRRNLFALTAVLLVLLVLSVVTQVWILPSEVRSVVAVFPEVNPIAIAIACWQVAAVIGFKLVHLARDHGLDASNYGWIQAMIGCILAFIVLVLAAFITLNIMGYTPPGVMLGLIGGGILAMIAAGSLALFLGTRPLARQYWKS</sequence>
<organism evidence="2 3">
    <name type="scientific">Paeniglutamicibacter gangotriensis Lz1y</name>
    <dbReference type="NCBI Taxonomy" id="1276920"/>
    <lineage>
        <taxon>Bacteria</taxon>
        <taxon>Bacillati</taxon>
        <taxon>Actinomycetota</taxon>
        <taxon>Actinomycetes</taxon>
        <taxon>Micrococcales</taxon>
        <taxon>Micrococcaceae</taxon>
        <taxon>Paeniglutamicibacter</taxon>
    </lineage>
</organism>
<dbReference type="EMBL" id="AOCK01000005">
    <property type="protein sequence ID" value="EMQ98454.1"/>
    <property type="molecule type" value="Genomic_DNA"/>
</dbReference>
<feature type="transmembrane region" description="Helical" evidence="1">
    <location>
        <begin position="75"/>
        <end position="98"/>
    </location>
</feature>
<evidence type="ECO:0000313" key="2">
    <source>
        <dbReference type="EMBL" id="EMQ98454.1"/>
    </source>
</evidence>
<accession>M7N9I9</accession>
<feature type="transmembrane region" description="Helical" evidence="1">
    <location>
        <begin position="44"/>
        <end position="63"/>
    </location>
</feature>
<evidence type="ECO:0000313" key="3">
    <source>
        <dbReference type="Proteomes" id="UP000012015"/>
    </source>
</evidence>
<gene>
    <name evidence="2" type="ORF">ADIAG_01882</name>
</gene>
<reference evidence="2 3" key="1">
    <citation type="journal article" date="2013" name="Genome Announc.">
        <title>Draft Genome Sequence of Arthrobacter gangotriensis Strain Lz1yT, Isolated from a Penguin Rookery Soil Sample Collected in Antarctica, near the Indian Station Dakshin Gangotri.</title>
        <authorList>
            <person name="Shivaji S."/>
            <person name="Ara S."/>
            <person name="Bandi S."/>
            <person name="Singh A."/>
            <person name="Kumar Pinnaka A."/>
        </authorList>
    </citation>
    <scope>NUCLEOTIDE SEQUENCE [LARGE SCALE GENOMIC DNA]</scope>
    <source>
        <strain evidence="2 3">Lz1y</strain>
    </source>
</reference>
<evidence type="ECO:0000256" key="1">
    <source>
        <dbReference type="SAM" id="Phobius"/>
    </source>
</evidence>
<dbReference type="PATRIC" id="fig|1276920.7.peg.1883"/>
<keyword evidence="1" id="KW-0812">Transmembrane</keyword>
<keyword evidence="1" id="KW-0472">Membrane</keyword>
<protein>
    <recommendedName>
        <fullName evidence="4">DUF2975 domain-containing protein</fullName>
    </recommendedName>
</protein>
<feature type="transmembrane region" description="Helical" evidence="1">
    <location>
        <begin position="110"/>
        <end position="133"/>
    </location>
</feature>
<proteinExistence type="predicted"/>
<keyword evidence="1" id="KW-1133">Transmembrane helix</keyword>